<keyword evidence="13" id="KW-1185">Reference proteome</keyword>
<feature type="signal peptide" evidence="8">
    <location>
        <begin position="1"/>
        <end position="19"/>
    </location>
</feature>
<dbReference type="EMBL" id="GL883092">
    <property type="protein sequence ID" value="EGG11786.1"/>
    <property type="molecule type" value="Genomic_DNA"/>
</dbReference>
<dbReference type="CDD" id="cd13877">
    <property type="entry name" value="CuRO_2_Fet3p_like"/>
    <property type="match status" value="1"/>
</dbReference>
<organism evidence="13">
    <name type="scientific">Melampsora larici-populina (strain 98AG31 / pathotype 3-4-7)</name>
    <name type="common">Poplar leaf rust fungus</name>
    <dbReference type="NCBI Taxonomy" id="747676"/>
    <lineage>
        <taxon>Eukaryota</taxon>
        <taxon>Fungi</taxon>
        <taxon>Dikarya</taxon>
        <taxon>Basidiomycota</taxon>
        <taxon>Pucciniomycotina</taxon>
        <taxon>Pucciniomycetes</taxon>
        <taxon>Pucciniales</taxon>
        <taxon>Melampsoraceae</taxon>
        <taxon>Melampsora</taxon>
    </lineage>
</organism>
<evidence type="ECO:0000256" key="5">
    <source>
        <dbReference type="ARBA" id="ARBA00023008"/>
    </source>
</evidence>
<dbReference type="HOGENOM" id="CLU_006504_7_3_1"/>
<reference evidence="13" key="1">
    <citation type="journal article" date="2011" name="Proc. Natl. Acad. Sci. U.S.A.">
        <title>Obligate biotrophy features unraveled by the genomic analysis of rust fungi.</title>
        <authorList>
            <person name="Duplessis S."/>
            <person name="Cuomo C.A."/>
            <person name="Lin Y.-C."/>
            <person name="Aerts A."/>
            <person name="Tisserant E."/>
            <person name="Veneault-Fourrey C."/>
            <person name="Joly D.L."/>
            <person name="Hacquard S."/>
            <person name="Amselem J."/>
            <person name="Cantarel B.L."/>
            <person name="Chiu R."/>
            <person name="Coutinho P.M."/>
            <person name="Feau N."/>
            <person name="Field M."/>
            <person name="Frey P."/>
            <person name="Gelhaye E."/>
            <person name="Goldberg J."/>
            <person name="Grabherr M.G."/>
            <person name="Kodira C.D."/>
            <person name="Kohler A."/>
            <person name="Kuees U."/>
            <person name="Lindquist E.A."/>
            <person name="Lucas S.M."/>
            <person name="Mago R."/>
            <person name="Mauceli E."/>
            <person name="Morin E."/>
            <person name="Murat C."/>
            <person name="Pangilinan J.L."/>
            <person name="Park R."/>
            <person name="Pearson M."/>
            <person name="Quesneville H."/>
            <person name="Rouhier N."/>
            <person name="Sakthikumar S."/>
            <person name="Salamov A.A."/>
            <person name="Schmutz J."/>
            <person name="Selles B."/>
            <person name="Shapiro H."/>
            <person name="Tanguay P."/>
            <person name="Tuskan G.A."/>
            <person name="Henrissat B."/>
            <person name="Van de Peer Y."/>
            <person name="Rouze P."/>
            <person name="Ellis J.G."/>
            <person name="Dodds P.N."/>
            <person name="Schein J.E."/>
            <person name="Zhong S."/>
            <person name="Hamelin R.C."/>
            <person name="Grigoriev I.V."/>
            <person name="Szabo L.J."/>
            <person name="Martin F."/>
        </authorList>
    </citation>
    <scope>NUCLEOTIDE SEQUENCE [LARGE SCALE GENOMIC DNA]</scope>
    <source>
        <strain evidence="13">98AG31 / pathotype 3-4-7</strain>
    </source>
</reference>
<keyword evidence="7" id="KW-1133">Transmembrane helix</keyword>
<dbReference type="Pfam" id="PF00394">
    <property type="entry name" value="Cu-oxidase"/>
    <property type="match status" value="1"/>
</dbReference>
<dbReference type="GO" id="GO:0010106">
    <property type="term" value="P:cellular response to iron ion starvation"/>
    <property type="evidence" value="ECO:0007669"/>
    <property type="project" value="TreeGrafter"/>
</dbReference>
<dbReference type="GO" id="GO:0033215">
    <property type="term" value="P:reductive iron assimilation"/>
    <property type="evidence" value="ECO:0007669"/>
    <property type="project" value="TreeGrafter"/>
</dbReference>
<evidence type="ECO:0000256" key="8">
    <source>
        <dbReference type="SAM" id="SignalP"/>
    </source>
</evidence>
<dbReference type="Pfam" id="PF07731">
    <property type="entry name" value="Cu-oxidase_2"/>
    <property type="match status" value="1"/>
</dbReference>
<dbReference type="AlphaFoldDB" id="F4R7H8"/>
<dbReference type="InterPro" id="IPR011706">
    <property type="entry name" value="Cu-oxidase_C"/>
</dbReference>
<feature type="transmembrane region" description="Helical" evidence="7">
    <location>
        <begin position="556"/>
        <end position="578"/>
    </location>
</feature>
<evidence type="ECO:0000313" key="13">
    <source>
        <dbReference type="Proteomes" id="UP000001072"/>
    </source>
</evidence>
<evidence type="ECO:0000259" key="9">
    <source>
        <dbReference type="Pfam" id="PF00394"/>
    </source>
</evidence>
<dbReference type="OrthoDB" id="2121828at2759"/>
<keyword evidence="6" id="KW-0325">Glycoprotein</keyword>
<dbReference type="eggNOG" id="KOG1263">
    <property type="taxonomic scope" value="Eukaryota"/>
</dbReference>
<dbReference type="InParanoid" id="F4R7H8"/>
<name>F4R7H8_MELLP</name>
<keyword evidence="7" id="KW-0472">Membrane</keyword>
<dbReference type="KEGG" id="mlr:MELLADRAFT_33325"/>
<evidence type="ECO:0000313" key="12">
    <source>
        <dbReference type="EMBL" id="EGG11786.1"/>
    </source>
</evidence>
<evidence type="ECO:0000256" key="4">
    <source>
        <dbReference type="ARBA" id="ARBA00023002"/>
    </source>
</evidence>
<protein>
    <submittedName>
        <fullName evidence="12">Multi-copper oxidase laccase-like protein</fullName>
    </submittedName>
</protein>
<dbReference type="SUPFAM" id="SSF49503">
    <property type="entry name" value="Cupredoxins"/>
    <property type="match status" value="3"/>
</dbReference>
<proteinExistence type="inferred from homology"/>
<dbReference type="CDD" id="cd13899">
    <property type="entry name" value="CuRO_3_Fet3p"/>
    <property type="match status" value="1"/>
</dbReference>
<evidence type="ECO:0000256" key="3">
    <source>
        <dbReference type="ARBA" id="ARBA00022729"/>
    </source>
</evidence>
<dbReference type="VEuPathDB" id="FungiDB:MELLADRAFT_33325"/>
<keyword evidence="4" id="KW-0560">Oxidoreductase</keyword>
<keyword evidence="2" id="KW-0479">Metal-binding</keyword>
<dbReference type="GO" id="GO:0033573">
    <property type="term" value="C:high-affinity iron permease complex"/>
    <property type="evidence" value="ECO:0007669"/>
    <property type="project" value="TreeGrafter"/>
</dbReference>
<dbReference type="GO" id="GO:0004322">
    <property type="term" value="F:ferroxidase activity"/>
    <property type="evidence" value="ECO:0007669"/>
    <property type="project" value="TreeGrafter"/>
</dbReference>
<evidence type="ECO:0000256" key="2">
    <source>
        <dbReference type="ARBA" id="ARBA00022723"/>
    </source>
</evidence>
<evidence type="ECO:0000256" key="7">
    <source>
        <dbReference type="SAM" id="Phobius"/>
    </source>
</evidence>
<dbReference type="PANTHER" id="PTHR11709:SF361">
    <property type="entry name" value="IRON TRANSPORT MULTICOPPER OXIDASE FET3"/>
    <property type="match status" value="1"/>
</dbReference>
<dbReference type="Proteomes" id="UP000001072">
    <property type="component" value="Unassembled WGS sequence"/>
</dbReference>
<feature type="domain" description="Plastocyanin-like" evidence="10">
    <location>
        <begin position="368"/>
        <end position="498"/>
    </location>
</feature>
<dbReference type="Gene3D" id="2.60.40.420">
    <property type="entry name" value="Cupredoxins - blue copper proteins"/>
    <property type="match status" value="3"/>
</dbReference>
<sequence length="626" mass="70005">MTRLAFFFVLFVCFFVVHAGEVNIYWNITYATANPNGLFERRVIGVNNTWPPPPITVQAGDVIRMHAYNGLGDIPTTLHFHGMFFNQTNFYDGAMGITQCGIPPGEEFIYVVNTTTQVGTYWVHAHSLGQYVDGLRAPVVILPVEKPTYTDEYTVVLSDWYHTKHSDLMLTYMSKNNPMGAEPVPDSAAIYAIHNNTYLPMFNENVTIPFSPGSTYRIRIINMGAFGMFHFKIDGHEMSVIEVDGTDIQPLSVDSLSLSVAQRYSVLVTARNETNSNWHMHANFDPDMFDKVPDNLMLNYTTSITYDSKASMSPDQPFTVYEMTDDTRFQPLIVQPILRPTRPIELNAFFVTFENGMNRASFNNVTFVPPLVPTTMTVDSAPFEALTNVAIYGPQSNIYLVENFDVVELKVLNWDSGNHPFHLHGHKFQIVGKQMNINDQSLIDENQLNPMRRDTVQIPGGGSVTLRFIADSPGSWFFHCHIEWHLESGLAAIVLVAPTVSQSNIPVPTFMKDHCKKLGKPYSGNAGGVSGSSIYDLSNAPHGPYPQNPGFHTKGILSIAACIASSLIGVITIIWYTMGEQFEEEDVKIELEEKIASKAAKRQKLLSTGNTLMRIVGSSNSRRRRS</sequence>
<evidence type="ECO:0000256" key="1">
    <source>
        <dbReference type="ARBA" id="ARBA00010609"/>
    </source>
</evidence>
<dbReference type="InterPro" id="IPR033138">
    <property type="entry name" value="Cu_oxidase_CS"/>
</dbReference>
<dbReference type="InterPro" id="IPR008972">
    <property type="entry name" value="Cupredoxin"/>
</dbReference>
<evidence type="ECO:0000259" key="11">
    <source>
        <dbReference type="Pfam" id="PF07732"/>
    </source>
</evidence>
<keyword evidence="5" id="KW-0186">Copper</keyword>
<evidence type="ECO:0000256" key="6">
    <source>
        <dbReference type="ARBA" id="ARBA00023180"/>
    </source>
</evidence>
<dbReference type="PANTHER" id="PTHR11709">
    <property type="entry name" value="MULTI-COPPER OXIDASE"/>
    <property type="match status" value="1"/>
</dbReference>
<dbReference type="InterPro" id="IPR044130">
    <property type="entry name" value="CuRO_2_Fet3-like"/>
</dbReference>
<keyword evidence="3 8" id="KW-0732">Signal</keyword>
<dbReference type="RefSeq" id="XP_007405421.1">
    <property type="nucleotide sequence ID" value="XM_007405359.1"/>
</dbReference>
<dbReference type="GeneID" id="18927280"/>
<evidence type="ECO:0000259" key="10">
    <source>
        <dbReference type="Pfam" id="PF07731"/>
    </source>
</evidence>
<dbReference type="STRING" id="747676.F4R7H8"/>
<dbReference type="PROSITE" id="PS00079">
    <property type="entry name" value="MULTICOPPER_OXIDASE1"/>
    <property type="match status" value="1"/>
</dbReference>
<feature type="chain" id="PRO_5003317338" evidence="8">
    <location>
        <begin position="20"/>
        <end position="626"/>
    </location>
</feature>
<dbReference type="InterPro" id="IPR001117">
    <property type="entry name" value="Cu-oxidase_2nd"/>
</dbReference>
<keyword evidence="7" id="KW-0812">Transmembrane</keyword>
<dbReference type="InterPro" id="IPR011707">
    <property type="entry name" value="Cu-oxidase-like_N"/>
</dbReference>
<comment type="similarity">
    <text evidence="1">Belongs to the multicopper oxidase family.</text>
</comment>
<dbReference type="InterPro" id="IPR002355">
    <property type="entry name" value="Cu_oxidase_Cu_BS"/>
</dbReference>
<dbReference type="InterPro" id="IPR045087">
    <property type="entry name" value="Cu-oxidase_fam"/>
</dbReference>
<feature type="domain" description="Plastocyanin-like" evidence="11">
    <location>
        <begin position="28"/>
        <end position="143"/>
    </location>
</feature>
<gene>
    <name evidence="12" type="ORF">MELLADRAFT_33325</name>
</gene>
<dbReference type="Pfam" id="PF07732">
    <property type="entry name" value="Cu-oxidase_3"/>
    <property type="match status" value="1"/>
</dbReference>
<dbReference type="CDD" id="cd13851">
    <property type="entry name" value="CuRO_1_Fet3p"/>
    <property type="match status" value="1"/>
</dbReference>
<feature type="domain" description="Plastocyanin-like" evidence="9">
    <location>
        <begin position="152"/>
        <end position="300"/>
    </location>
</feature>
<accession>F4R7H8</accession>
<dbReference type="FunCoup" id="F4R7H8">
    <property type="interactions" value="44"/>
</dbReference>
<dbReference type="GO" id="GO:0005507">
    <property type="term" value="F:copper ion binding"/>
    <property type="evidence" value="ECO:0007669"/>
    <property type="project" value="InterPro"/>
</dbReference>
<dbReference type="PROSITE" id="PS00080">
    <property type="entry name" value="MULTICOPPER_OXIDASE2"/>
    <property type="match status" value="1"/>
</dbReference>